<feature type="transmembrane region" description="Helical" evidence="1">
    <location>
        <begin position="61"/>
        <end position="84"/>
    </location>
</feature>
<keyword evidence="3" id="KW-1185">Reference proteome</keyword>
<keyword evidence="1" id="KW-1133">Transmembrane helix</keyword>
<gene>
    <name evidence="2" type="ORF">DEA37_0006848</name>
</gene>
<dbReference type="AlphaFoldDB" id="A0A5J4N7Q5"/>
<feature type="non-terminal residue" evidence="2">
    <location>
        <position position="1"/>
    </location>
</feature>
<accession>A0A5J4N7Q5</accession>
<protein>
    <recommendedName>
        <fullName evidence="4">Major facilitator superfamily (MFS) profile domain-containing protein</fullName>
    </recommendedName>
</protein>
<feature type="transmembrane region" description="Helical" evidence="1">
    <location>
        <begin position="6"/>
        <end position="25"/>
    </location>
</feature>
<evidence type="ECO:0000256" key="1">
    <source>
        <dbReference type="SAM" id="Phobius"/>
    </source>
</evidence>
<name>A0A5J4N7Q5_9TREM</name>
<evidence type="ECO:0000313" key="3">
    <source>
        <dbReference type="Proteomes" id="UP000324629"/>
    </source>
</evidence>
<reference evidence="2 3" key="1">
    <citation type="journal article" date="2019" name="Gigascience">
        <title>Whole-genome sequence of the oriental lung fluke Paragonimus westermani.</title>
        <authorList>
            <person name="Oey H."/>
            <person name="Zakrzewski M."/>
            <person name="Narain K."/>
            <person name="Devi K.R."/>
            <person name="Agatsuma T."/>
            <person name="Nawaratna S."/>
            <person name="Gobert G.N."/>
            <person name="Jones M.K."/>
            <person name="Ragan M.A."/>
            <person name="McManus D.P."/>
            <person name="Krause L."/>
        </authorList>
    </citation>
    <scope>NUCLEOTIDE SEQUENCE [LARGE SCALE GENOMIC DNA]</scope>
    <source>
        <strain evidence="2 3">IND2009</strain>
    </source>
</reference>
<dbReference type="EMBL" id="QNGE01006392">
    <property type="protein sequence ID" value="KAA3671473.1"/>
    <property type="molecule type" value="Genomic_DNA"/>
</dbReference>
<sequence>GLITGIRGLCGGLGPALFGLIFYIFRVDLNSQTSQQTLGVSPVNTGHFSAMDYTRRLHEQLIPGPPFAFGALLVLLAIFVSWFIPENPKAILTTLPPTSSSLSDGASVGPVVVKSYEGQRLRRCSPTTTELGEFSASFDHGDVYDSSKAFLVDTKSPSRQSCLATTEDHSVVGSDTGLWDRLMSGWSSTDRRRVPAITKSGTIRFDSSELPILGGHGDELNLDNMFVSGNMNLLRDKHSQVRNEFAEAADLSNYRSHNLK</sequence>
<keyword evidence="1" id="KW-0812">Transmembrane</keyword>
<evidence type="ECO:0000313" key="2">
    <source>
        <dbReference type="EMBL" id="KAA3671473.1"/>
    </source>
</evidence>
<comment type="caution">
    <text evidence="2">The sequence shown here is derived from an EMBL/GenBank/DDBJ whole genome shotgun (WGS) entry which is preliminary data.</text>
</comment>
<keyword evidence="1" id="KW-0472">Membrane</keyword>
<proteinExistence type="predicted"/>
<evidence type="ECO:0008006" key="4">
    <source>
        <dbReference type="Google" id="ProtNLM"/>
    </source>
</evidence>
<dbReference type="Proteomes" id="UP000324629">
    <property type="component" value="Unassembled WGS sequence"/>
</dbReference>
<organism evidence="2 3">
    <name type="scientific">Paragonimus westermani</name>
    <dbReference type="NCBI Taxonomy" id="34504"/>
    <lineage>
        <taxon>Eukaryota</taxon>
        <taxon>Metazoa</taxon>
        <taxon>Spiralia</taxon>
        <taxon>Lophotrochozoa</taxon>
        <taxon>Platyhelminthes</taxon>
        <taxon>Trematoda</taxon>
        <taxon>Digenea</taxon>
        <taxon>Plagiorchiida</taxon>
        <taxon>Troglotremata</taxon>
        <taxon>Troglotrematidae</taxon>
        <taxon>Paragonimus</taxon>
    </lineage>
</organism>